<dbReference type="AlphaFoldDB" id="R6T5N8"/>
<name>R6T5N8_9FIRM</name>
<dbReference type="EMBL" id="CBFV010000002">
    <property type="protein sequence ID" value="CDC68738.1"/>
    <property type="molecule type" value="Genomic_DNA"/>
</dbReference>
<protein>
    <submittedName>
        <fullName evidence="1">Uncharacterized protein</fullName>
    </submittedName>
</protein>
<gene>
    <name evidence="1" type="ORF">BN626_00070</name>
</gene>
<dbReference type="Proteomes" id="UP000018162">
    <property type="component" value="Unassembled WGS sequence"/>
</dbReference>
<sequence length="341" mass="40147">MIHDYVYEQAIPYKFIKYKKQDKVEFTEEIKSELDNYYRDIRKLTESNYQIDGKADIKKLSKDLGGKYKSIRTKFIIPFTGKESYSSQELDFLFVCCYELYLKFNLSQTEMNKIWGINGDKLERLDWYPHRSFSAYHSSCDKTLKPYDTDSLGAKIAKVMNQKVQAVYMCVAFTGITNDLDLFANVSVDRNKCFLLTSPLQFPDDDVTSIQRVNYSLARMLFASGGHLFDTEEYVDTGCIVREIIDVLDMNIKLDNDMMYEYLRNIINSGNDISLYAIEEMQSDLERYLFRYQFCQETIDIYNYHADTGYFPPNIEYYDEHFGDSESMANQYVLGYRQILQ</sequence>
<organism evidence="1 2">
    <name type="scientific">Agathobacter rectalis CAG:36</name>
    <dbReference type="NCBI Taxonomy" id="1263079"/>
    <lineage>
        <taxon>Bacteria</taxon>
        <taxon>Bacillati</taxon>
        <taxon>Bacillota</taxon>
        <taxon>Clostridia</taxon>
        <taxon>Lachnospirales</taxon>
        <taxon>Lachnospiraceae</taxon>
        <taxon>Agathobacter</taxon>
    </lineage>
</organism>
<proteinExistence type="predicted"/>
<comment type="caution">
    <text evidence="1">The sequence shown here is derived from an EMBL/GenBank/DDBJ whole genome shotgun (WGS) entry which is preliminary data.</text>
</comment>
<reference evidence="1" key="1">
    <citation type="submission" date="2012-11" db="EMBL/GenBank/DDBJ databases">
        <title>Dependencies among metagenomic species, viruses, plasmids and units of genetic variation.</title>
        <authorList>
            <person name="Nielsen H.B."/>
            <person name="Almeida M."/>
            <person name="Juncker A.S."/>
            <person name="Rasmussen S."/>
            <person name="Li J."/>
            <person name="Sunagawa S."/>
            <person name="Plichta D."/>
            <person name="Gautier L."/>
            <person name="Le Chatelier E."/>
            <person name="Peletier E."/>
            <person name="Bonde I."/>
            <person name="Nielsen T."/>
            <person name="Manichanh C."/>
            <person name="Arumugam M."/>
            <person name="Batto J."/>
            <person name="Santos M.B.Q.D."/>
            <person name="Blom N."/>
            <person name="Borruel N."/>
            <person name="Burgdorf K.S."/>
            <person name="Boumezbeur F."/>
            <person name="Casellas F."/>
            <person name="Dore J."/>
            <person name="Guarner F."/>
            <person name="Hansen T."/>
            <person name="Hildebrand F."/>
            <person name="Kaas R.S."/>
            <person name="Kennedy S."/>
            <person name="Kristiansen K."/>
            <person name="Kultima J.R."/>
            <person name="Leonard P."/>
            <person name="Levenez F."/>
            <person name="Lund O."/>
            <person name="Moumen B."/>
            <person name="Le Paslier D."/>
            <person name="Pons N."/>
            <person name="Pedersen O."/>
            <person name="Prifti E."/>
            <person name="Qin J."/>
            <person name="Raes J."/>
            <person name="Tap J."/>
            <person name="Tims S."/>
            <person name="Ussery D.W."/>
            <person name="Yamada T."/>
            <person name="MetaHit consortium"/>
            <person name="Renault P."/>
            <person name="Sicheritz-Ponten T."/>
            <person name="Bork P."/>
            <person name="Wang J."/>
            <person name="Brunak S."/>
            <person name="Ehrlich S.D."/>
        </authorList>
    </citation>
    <scope>NUCLEOTIDE SEQUENCE [LARGE SCALE GENOMIC DNA]</scope>
</reference>
<evidence type="ECO:0000313" key="2">
    <source>
        <dbReference type="Proteomes" id="UP000018162"/>
    </source>
</evidence>
<accession>R6T5N8</accession>
<evidence type="ECO:0000313" key="1">
    <source>
        <dbReference type="EMBL" id="CDC68738.1"/>
    </source>
</evidence>